<dbReference type="GO" id="GO:0000272">
    <property type="term" value="P:polysaccharide catabolic process"/>
    <property type="evidence" value="ECO:0007669"/>
    <property type="project" value="InterPro"/>
</dbReference>
<dbReference type="OrthoDB" id="2943036at2"/>
<dbReference type="Proteomes" id="UP000215545">
    <property type="component" value="Unassembled WGS sequence"/>
</dbReference>
<gene>
    <name evidence="3" type="ORF">B1B05_04780</name>
    <name evidence="4" type="ORF">SAMN05443094_102166</name>
</gene>
<dbReference type="InterPro" id="IPR036439">
    <property type="entry name" value="Dockerin_dom_sf"/>
</dbReference>
<feature type="domain" description="Dockerin" evidence="2">
    <location>
        <begin position="603"/>
        <end position="665"/>
    </location>
</feature>
<reference evidence="4 5" key="1">
    <citation type="submission" date="2017-01" db="EMBL/GenBank/DDBJ databases">
        <authorList>
            <person name="Mah S.A."/>
            <person name="Swanson W.J."/>
            <person name="Moy G.W."/>
            <person name="Vacquier V.D."/>
        </authorList>
    </citation>
    <scope>NUCLEOTIDE SEQUENCE [LARGE SCALE GENOMIC DNA]</scope>
    <source>
        <strain evidence="4 5">NIO-1016</strain>
    </source>
</reference>
<evidence type="ECO:0000256" key="1">
    <source>
        <dbReference type="SAM" id="SignalP"/>
    </source>
</evidence>
<dbReference type="SUPFAM" id="SSF63446">
    <property type="entry name" value="Type I dockerin domain"/>
    <property type="match status" value="1"/>
</dbReference>
<dbReference type="InterPro" id="IPR016134">
    <property type="entry name" value="Dockerin_dom"/>
</dbReference>
<dbReference type="RefSeq" id="WP_045849357.1">
    <property type="nucleotide sequence ID" value="NZ_FTLX01000002.1"/>
</dbReference>
<dbReference type="InterPro" id="IPR025883">
    <property type="entry name" value="Cadherin-like_domain"/>
</dbReference>
<feature type="signal peptide" evidence="1">
    <location>
        <begin position="1"/>
        <end position="29"/>
    </location>
</feature>
<dbReference type="InterPro" id="IPR002105">
    <property type="entry name" value="Dockerin_1_rpt"/>
</dbReference>
<dbReference type="CDD" id="cd14256">
    <property type="entry name" value="Dockerin_I"/>
    <property type="match status" value="1"/>
</dbReference>
<proteinExistence type="predicted"/>
<dbReference type="GO" id="GO:0004553">
    <property type="term" value="F:hydrolase activity, hydrolyzing O-glycosyl compounds"/>
    <property type="evidence" value="ECO:0007669"/>
    <property type="project" value="InterPro"/>
</dbReference>
<dbReference type="Proteomes" id="UP000186385">
    <property type="component" value="Unassembled WGS sequence"/>
</dbReference>
<accession>A0A1N6RM39</accession>
<feature type="chain" id="PRO_5009938019" evidence="1">
    <location>
        <begin position="30"/>
        <end position="665"/>
    </location>
</feature>
<sequence length="665" mass="71040">MKSKRKSNLLSISLIVLLLLQLVPFQAKAAGTVQESPVHTYSQNTWAWNALAEGPNGEIYLTHKVSATAIAVKKWNGSSWDSLPSVTTALTGDTGFSDSLDLEVDKDGKVHLVYKHYIGSGVTSHRGVKYGVYDGTKWTFSEVEGYSHPNGWRNFYDPTLAVDSNGNAHIVYKYVDTQYYAKYATNQSGSWQTQVIATGTSGTDEVHDPIVRVDGQDVVHLSYVKEDHQNTYYGNYYYTKKALNDASFPAAQKIIDAIAEEQYYYYTPLIVDENGKAYVGYDAGIYSGDTKTGTNLYVHSNQSGSWKRETLHEGAGRDLYFTGLYSNGSALYALVDSWSLDWAEGHFFAMANYGGGWITGSKKVVSQLIVDYADELTYMVDAQGSFTLAMLHGGLRNISTLYGTSNDFGLIQSLSDNADLASLALSDGTLSPTFDKATASYTASVGHSVAAIDVTPSAEDAKATIAVNGTSVASGSSSSVPLQVGANIITVTVTAEDGSIKTYTVTITRAAASSNADLTSLAVSEGTLDPQFDAATMEYAVSVDNSQASIIVTPTVSDANAAVTVNGQPPANPVSLTVGSNPIAVEVTAENGTVKTYTVNVTRELLKGDGNGDGKVTSADALMVYQYTSGKIQLTALQKKALDMNNDGQVNAVDANMIMKAAVGK</sequence>
<evidence type="ECO:0000313" key="3">
    <source>
        <dbReference type="EMBL" id="OXS79097.1"/>
    </source>
</evidence>
<evidence type="ECO:0000259" key="2">
    <source>
        <dbReference type="PROSITE" id="PS51766"/>
    </source>
</evidence>
<keyword evidence="6" id="KW-1185">Reference proteome</keyword>
<dbReference type="PROSITE" id="PS51766">
    <property type="entry name" value="DOCKERIN"/>
    <property type="match status" value="1"/>
</dbReference>
<dbReference type="EMBL" id="MWSK01000002">
    <property type="protein sequence ID" value="OXS79097.1"/>
    <property type="molecule type" value="Genomic_DNA"/>
</dbReference>
<evidence type="ECO:0000313" key="5">
    <source>
        <dbReference type="Proteomes" id="UP000186385"/>
    </source>
</evidence>
<reference evidence="6" key="2">
    <citation type="submission" date="2017-03" db="EMBL/GenBank/DDBJ databases">
        <title>Bacillus sp. V-88(T) DSM27956, whole genome shotgun sequencing project.</title>
        <authorList>
            <person name="Dastager S.G."/>
            <person name="Neurgaonkar P.S."/>
            <person name="Dharne M.S."/>
        </authorList>
    </citation>
    <scope>NUCLEOTIDE SEQUENCE [LARGE SCALE GENOMIC DNA]</scope>
    <source>
        <strain evidence="6">DSM 25145</strain>
    </source>
</reference>
<name>A0A1N6RM39_9BACI</name>
<protein>
    <submittedName>
        <fullName evidence="4">Dockerin type I repeat-containing protein</fullName>
    </submittedName>
</protein>
<dbReference type="Pfam" id="PF00404">
    <property type="entry name" value="Dockerin_1"/>
    <property type="match status" value="1"/>
</dbReference>
<organism evidence="4 5">
    <name type="scientific">Domibacillus enclensis</name>
    <dbReference type="NCBI Taxonomy" id="1017273"/>
    <lineage>
        <taxon>Bacteria</taxon>
        <taxon>Bacillati</taxon>
        <taxon>Bacillota</taxon>
        <taxon>Bacilli</taxon>
        <taxon>Bacillales</taxon>
        <taxon>Bacillaceae</taxon>
        <taxon>Domibacillus</taxon>
    </lineage>
</organism>
<dbReference type="AlphaFoldDB" id="A0A1N6RM39"/>
<dbReference type="EMBL" id="FTLX01000002">
    <property type="protein sequence ID" value="SIQ29903.1"/>
    <property type="molecule type" value="Genomic_DNA"/>
</dbReference>
<reference evidence="3" key="3">
    <citation type="submission" date="2017-03" db="EMBL/GenBank/DDBJ databases">
        <authorList>
            <person name="Dastager S.G."/>
            <person name="Neurgaonkar P.S."/>
            <person name="Dharne M.S."/>
        </authorList>
    </citation>
    <scope>NUCLEOTIDE SEQUENCE</scope>
    <source>
        <strain evidence="3">DSM 25145</strain>
    </source>
</reference>
<dbReference type="InterPro" id="IPR013783">
    <property type="entry name" value="Ig-like_fold"/>
</dbReference>
<evidence type="ECO:0000313" key="4">
    <source>
        <dbReference type="EMBL" id="SIQ29903.1"/>
    </source>
</evidence>
<dbReference type="STRING" id="1017273.SAMN05443094_102166"/>
<dbReference type="Pfam" id="PF12733">
    <property type="entry name" value="Cadherin-like"/>
    <property type="match status" value="2"/>
</dbReference>
<dbReference type="Gene3D" id="1.10.1330.10">
    <property type="entry name" value="Dockerin domain"/>
    <property type="match status" value="1"/>
</dbReference>
<dbReference type="Gene3D" id="2.60.40.10">
    <property type="entry name" value="Immunoglobulins"/>
    <property type="match status" value="1"/>
</dbReference>
<keyword evidence="1" id="KW-0732">Signal</keyword>
<evidence type="ECO:0000313" key="6">
    <source>
        <dbReference type="Proteomes" id="UP000215545"/>
    </source>
</evidence>